<feature type="region of interest" description="Disordered" evidence="1">
    <location>
        <begin position="1"/>
        <end position="276"/>
    </location>
</feature>
<evidence type="ECO:0000256" key="1">
    <source>
        <dbReference type="SAM" id="MobiDB-lite"/>
    </source>
</evidence>
<evidence type="ECO:0000313" key="2">
    <source>
        <dbReference type="EMBL" id="PAV93102.1"/>
    </source>
</evidence>
<name>A0A2A2M3T6_9BILA</name>
<reference evidence="2 3" key="1">
    <citation type="journal article" date="2017" name="Curr. Biol.">
        <title>Genome architecture and evolution of a unichromosomal asexual nematode.</title>
        <authorList>
            <person name="Fradin H."/>
            <person name="Zegar C."/>
            <person name="Gutwein M."/>
            <person name="Lucas J."/>
            <person name="Kovtun M."/>
            <person name="Corcoran D."/>
            <person name="Baugh L.R."/>
            <person name="Kiontke K."/>
            <person name="Gunsalus K."/>
            <person name="Fitch D.H."/>
            <person name="Piano F."/>
        </authorList>
    </citation>
    <scope>NUCLEOTIDE SEQUENCE [LARGE SCALE GENOMIC DNA]</scope>
    <source>
        <strain evidence="2">PF1309</strain>
    </source>
</reference>
<feature type="compositionally biased region" description="Low complexity" evidence="1">
    <location>
        <begin position="215"/>
        <end position="226"/>
    </location>
</feature>
<organism evidence="2 3">
    <name type="scientific">Diploscapter pachys</name>
    <dbReference type="NCBI Taxonomy" id="2018661"/>
    <lineage>
        <taxon>Eukaryota</taxon>
        <taxon>Metazoa</taxon>
        <taxon>Ecdysozoa</taxon>
        <taxon>Nematoda</taxon>
        <taxon>Chromadorea</taxon>
        <taxon>Rhabditida</taxon>
        <taxon>Rhabditina</taxon>
        <taxon>Rhabditomorpha</taxon>
        <taxon>Rhabditoidea</taxon>
        <taxon>Rhabditidae</taxon>
        <taxon>Diploscapter</taxon>
    </lineage>
</organism>
<protein>
    <submittedName>
        <fullName evidence="2">Uncharacterized protein</fullName>
    </submittedName>
</protein>
<accession>A0A2A2M3T6</accession>
<sequence>MPQATVVPQHQAHTMQHGQGGEQHGHQGRHAAQQAGAVQPWPGRRRAHDAQATAGEERDDPATYHTHHRRHQPQPGEYASPLPQRVVAQPAYEGQPLASRDEQYQADDGVVVAQPSLDDRSRQGQRHQGQERALYQHQEPGGQGQEPTCPAQQPEQEQSLQRSATETRDATPVLHRREQEAGDYGHSEAKQHFVTVPGEHSAGRFELVYADEHAGPQQQGNQGEQAAAEEEGSKTQGPESLAGAGGDRLDEHGEDLGSIEMVEWGTITNHASVQKP</sequence>
<feature type="compositionally biased region" description="Polar residues" evidence="1">
    <location>
        <begin position="1"/>
        <end position="14"/>
    </location>
</feature>
<gene>
    <name evidence="2" type="ORF">WR25_03360</name>
</gene>
<feature type="compositionally biased region" description="Polar residues" evidence="1">
    <location>
        <begin position="266"/>
        <end position="276"/>
    </location>
</feature>
<dbReference type="Proteomes" id="UP000218231">
    <property type="component" value="Unassembled WGS sequence"/>
</dbReference>
<feature type="compositionally biased region" description="Polar residues" evidence="1">
    <location>
        <begin position="150"/>
        <end position="164"/>
    </location>
</feature>
<feature type="compositionally biased region" description="Basic and acidic residues" evidence="1">
    <location>
        <begin position="165"/>
        <end position="191"/>
    </location>
</feature>
<evidence type="ECO:0000313" key="3">
    <source>
        <dbReference type="Proteomes" id="UP000218231"/>
    </source>
</evidence>
<dbReference type="AlphaFoldDB" id="A0A2A2M3T6"/>
<dbReference type="EMBL" id="LIAE01005725">
    <property type="protein sequence ID" value="PAV93102.1"/>
    <property type="molecule type" value="Genomic_DNA"/>
</dbReference>
<keyword evidence="3" id="KW-1185">Reference proteome</keyword>
<comment type="caution">
    <text evidence="2">The sequence shown here is derived from an EMBL/GenBank/DDBJ whole genome shotgun (WGS) entry which is preliminary data.</text>
</comment>
<proteinExistence type="predicted"/>